<evidence type="ECO:0000256" key="7">
    <source>
        <dbReference type="ARBA" id="ARBA00022962"/>
    </source>
</evidence>
<evidence type="ECO:0000256" key="5">
    <source>
        <dbReference type="ARBA" id="ARBA00022741"/>
    </source>
</evidence>
<dbReference type="EMBL" id="CP031517">
    <property type="protein sequence ID" value="QOS39650.1"/>
    <property type="molecule type" value="Genomic_DNA"/>
</dbReference>
<comment type="catalytic activity">
    <reaction evidence="9 11">
        <text>hydrogencarbonate + L-glutamine + 2 ATP + H2O = carbamoyl phosphate + L-glutamate + 2 ADP + phosphate + 2 H(+)</text>
        <dbReference type="Rhea" id="RHEA:18633"/>
        <dbReference type="ChEBI" id="CHEBI:15377"/>
        <dbReference type="ChEBI" id="CHEBI:15378"/>
        <dbReference type="ChEBI" id="CHEBI:17544"/>
        <dbReference type="ChEBI" id="CHEBI:29985"/>
        <dbReference type="ChEBI" id="CHEBI:30616"/>
        <dbReference type="ChEBI" id="CHEBI:43474"/>
        <dbReference type="ChEBI" id="CHEBI:58228"/>
        <dbReference type="ChEBI" id="CHEBI:58359"/>
        <dbReference type="ChEBI" id="CHEBI:456216"/>
        <dbReference type="EC" id="6.3.5.5"/>
    </reaction>
</comment>
<keyword evidence="11" id="KW-0028">Amino-acid biosynthesis</keyword>
<comment type="similarity">
    <text evidence="3 11">Belongs to the CarA family.</text>
</comment>
<feature type="active site" description="Nucleophile" evidence="11">
    <location>
        <position position="248"/>
    </location>
</feature>
<proteinExistence type="inferred from homology"/>
<dbReference type="PRINTS" id="PR00099">
    <property type="entry name" value="CPSGATASE"/>
</dbReference>
<dbReference type="InterPro" id="IPR035686">
    <property type="entry name" value="CPSase_GATase1"/>
</dbReference>
<evidence type="ECO:0000256" key="11">
    <source>
        <dbReference type="HAMAP-Rule" id="MF_01209"/>
    </source>
</evidence>
<dbReference type="InterPro" id="IPR006274">
    <property type="entry name" value="CarbamoylP_synth_ssu"/>
</dbReference>
<dbReference type="PRINTS" id="PR00097">
    <property type="entry name" value="ANTSNTHASEII"/>
</dbReference>
<dbReference type="AlphaFoldDB" id="A0A7M1XKE4"/>
<keyword evidence="4 11" id="KW-0436">Ligase</keyword>
<dbReference type="InterPro" id="IPR036480">
    <property type="entry name" value="CarbP_synth_ssu_N_sf"/>
</dbReference>
<evidence type="ECO:0000256" key="3">
    <source>
        <dbReference type="ARBA" id="ARBA00007800"/>
    </source>
</evidence>
<dbReference type="GO" id="GO:0006526">
    <property type="term" value="P:L-arginine biosynthetic process"/>
    <property type="evidence" value="ECO:0007669"/>
    <property type="project" value="UniProtKB-UniRule"/>
</dbReference>
<feature type="binding site" evidence="11">
    <location>
        <position position="45"/>
    </location>
    <ligand>
        <name>L-glutamine</name>
        <dbReference type="ChEBI" id="CHEBI:58359"/>
    </ligand>
</feature>
<feature type="active site" evidence="11">
    <location>
        <position position="335"/>
    </location>
</feature>
<feature type="binding site" evidence="11">
    <location>
        <position position="249"/>
    </location>
    <ligand>
        <name>L-glutamine</name>
        <dbReference type="ChEBI" id="CHEBI:58359"/>
    </ligand>
</feature>
<comment type="function">
    <text evidence="11">Small subunit of the glutamine-dependent carbamoyl phosphate synthetase (CPSase). CPSase catalyzes the formation of carbamoyl phosphate from the ammonia moiety of glutamine, carbonate, and phosphate donated by ATP, constituting the first step of 2 biosynthetic pathways, one leading to arginine and/or urea and the other to pyrimidine nucleotides. The small subunit (glutamine amidotransferase) binds and cleaves glutamine to supply the large subunit with the substrate ammonia.</text>
</comment>
<dbReference type="Gene3D" id="3.40.50.880">
    <property type="match status" value="1"/>
</dbReference>
<dbReference type="Gene3D" id="3.50.30.20">
    <property type="entry name" value="Carbamoyl-phosphate synthase small subunit, N-terminal domain"/>
    <property type="match status" value="1"/>
</dbReference>
<feature type="region of interest" description="CPSase" evidence="11">
    <location>
        <begin position="1"/>
        <end position="172"/>
    </location>
</feature>
<evidence type="ECO:0000256" key="2">
    <source>
        <dbReference type="ARBA" id="ARBA00005077"/>
    </source>
</evidence>
<dbReference type="SUPFAM" id="SSF52021">
    <property type="entry name" value="Carbamoyl phosphate synthetase, small subunit N-terminal domain"/>
    <property type="match status" value="1"/>
</dbReference>
<dbReference type="PROSITE" id="PS51273">
    <property type="entry name" value="GATASE_TYPE_1"/>
    <property type="match status" value="1"/>
</dbReference>
<keyword evidence="5 11" id="KW-0547">Nucleotide-binding</keyword>
<dbReference type="GO" id="GO:0005524">
    <property type="term" value="F:ATP binding"/>
    <property type="evidence" value="ECO:0007669"/>
    <property type="project" value="UniProtKB-UniRule"/>
</dbReference>
<keyword evidence="11" id="KW-0055">Arginine biosynthesis</keyword>
<sequence>MKRKLILENGRVFHGEGFGSPDKRIAEIVFNTSMVGYQEILSDPSYCDQIVVMTYPLIGNYGLADEDYESKSVFMTGFVVHEYNDLPSNFRYTKTLGEVMEEYHAAGIANVDTREIVRIIRDYGSMKAMIVDEEEDEEACLEELKNYSYPHDQVSKVSSKKVWYSRTPDPKYTVVAIDCGCKLNIIRKLNQFKCNVVVVPFNTSVEDILKYKPDGLFLSNGPGDPEDVTPVIETVRALKGKLPILGICLGHQIISLAYGAKTYKMKFGHRGANHPVKDLSTGKIEITSQNHSFAVDRNSLPGTGLELTHVNIIDNEPEGVYDKVNKVIGVQYHPESAAGPEDSTYIFSRFIENMRLHKEGK</sequence>
<dbReference type="GO" id="GO:0044205">
    <property type="term" value="P:'de novo' UMP biosynthetic process"/>
    <property type="evidence" value="ECO:0007669"/>
    <property type="project" value="UniProtKB-UniRule"/>
</dbReference>
<evidence type="ECO:0000256" key="6">
    <source>
        <dbReference type="ARBA" id="ARBA00022840"/>
    </source>
</evidence>
<protein>
    <recommendedName>
        <fullName evidence="11">Carbamoyl phosphate synthase small chain</fullName>
        <ecNumber evidence="11">6.3.5.5</ecNumber>
    </recommendedName>
    <alternativeName>
        <fullName evidence="11">Carbamoyl phosphate synthetase glutamine chain</fullName>
    </alternativeName>
</protein>
<evidence type="ECO:0000259" key="12">
    <source>
        <dbReference type="SMART" id="SM01097"/>
    </source>
</evidence>
<comment type="pathway">
    <text evidence="2 11">Amino-acid biosynthesis; L-arginine biosynthesis; carbamoyl phosphate from bicarbonate: step 1/1.</text>
</comment>
<reference evidence="13 14" key="1">
    <citation type="submission" date="2018-08" db="EMBL/GenBank/DDBJ databases">
        <title>The first complete genome of Treponema rectale (CHPAT), a commensal spirochete of the bovine rectum.</title>
        <authorList>
            <person name="Staton G.J."/>
            <person name="Clegg S.R."/>
            <person name="Carter S.D."/>
            <person name="Radford A.D."/>
            <person name="Darby A."/>
            <person name="Hall N."/>
            <person name="Birtles R.J."/>
            <person name="Evans N.J."/>
        </authorList>
    </citation>
    <scope>NUCLEOTIDE SEQUENCE [LARGE SCALE GENOMIC DNA]</scope>
    <source>
        <strain evidence="13 14">CHPA</strain>
    </source>
</reference>
<evidence type="ECO:0000256" key="4">
    <source>
        <dbReference type="ARBA" id="ARBA00022598"/>
    </source>
</evidence>
<keyword evidence="6 11" id="KW-0067">ATP-binding</keyword>
<dbReference type="FunFam" id="3.50.30.20:FF:000001">
    <property type="entry name" value="Carbamoyl-phosphate synthase small chain"/>
    <property type="match status" value="1"/>
</dbReference>
<comment type="caution">
    <text evidence="11">Lacks conserved residue(s) required for the propagation of feature annotation.</text>
</comment>
<dbReference type="UniPathway" id="UPA00070">
    <property type="reaction ID" value="UER00115"/>
</dbReference>
<dbReference type="GO" id="GO:0006541">
    <property type="term" value="P:glutamine metabolic process"/>
    <property type="evidence" value="ECO:0007669"/>
    <property type="project" value="InterPro"/>
</dbReference>
<dbReference type="NCBIfam" id="NF009475">
    <property type="entry name" value="PRK12838.1"/>
    <property type="match status" value="1"/>
</dbReference>
<feature type="binding site" evidence="11">
    <location>
        <position position="290"/>
    </location>
    <ligand>
        <name>L-glutamine</name>
        <dbReference type="ChEBI" id="CHEBI:58359"/>
    </ligand>
</feature>
<dbReference type="EC" id="6.3.5.5" evidence="11"/>
<feature type="binding site" evidence="11">
    <location>
        <position position="223"/>
    </location>
    <ligand>
        <name>L-glutamine</name>
        <dbReference type="ChEBI" id="CHEBI:58359"/>
    </ligand>
</feature>
<dbReference type="Proteomes" id="UP000593591">
    <property type="component" value="Chromosome"/>
</dbReference>
<dbReference type="HAMAP" id="MF_01209">
    <property type="entry name" value="CPSase_S_chain"/>
    <property type="match status" value="1"/>
</dbReference>
<dbReference type="GO" id="GO:0006207">
    <property type="term" value="P:'de novo' pyrimidine nucleobase biosynthetic process"/>
    <property type="evidence" value="ECO:0007669"/>
    <property type="project" value="InterPro"/>
</dbReference>
<feature type="domain" description="Carbamoyl-phosphate synthase small subunit N-terminal" evidence="12">
    <location>
        <begin position="1"/>
        <end position="131"/>
    </location>
</feature>
<keyword evidence="7 11" id="KW-0315">Glutamine amidotransferase</keyword>
<evidence type="ECO:0000256" key="1">
    <source>
        <dbReference type="ARBA" id="ARBA00004812"/>
    </source>
</evidence>
<organism evidence="13 14">
    <name type="scientific">Treponema rectale</name>
    <dbReference type="NCBI Taxonomy" id="744512"/>
    <lineage>
        <taxon>Bacteria</taxon>
        <taxon>Pseudomonadati</taxon>
        <taxon>Spirochaetota</taxon>
        <taxon>Spirochaetia</taxon>
        <taxon>Spirochaetales</taxon>
        <taxon>Treponemataceae</taxon>
        <taxon>Treponema</taxon>
    </lineage>
</organism>
<comment type="pathway">
    <text evidence="1 11">Pyrimidine metabolism; UMP biosynthesis via de novo pathway; (S)-dihydroorotate from bicarbonate: step 1/3.</text>
</comment>
<dbReference type="SMART" id="SM01097">
    <property type="entry name" value="CPSase_sm_chain"/>
    <property type="match status" value="1"/>
</dbReference>
<evidence type="ECO:0000256" key="9">
    <source>
        <dbReference type="ARBA" id="ARBA00048816"/>
    </source>
</evidence>
<feature type="binding site" evidence="11">
    <location>
        <position position="252"/>
    </location>
    <ligand>
        <name>L-glutamine</name>
        <dbReference type="ChEBI" id="CHEBI:58359"/>
    </ligand>
</feature>
<dbReference type="UniPathway" id="UPA00068">
    <property type="reaction ID" value="UER00171"/>
</dbReference>
<dbReference type="PRINTS" id="PR00096">
    <property type="entry name" value="GATASE"/>
</dbReference>
<dbReference type="InterPro" id="IPR017926">
    <property type="entry name" value="GATASE"/>
</dbReference>
<dbReference type="InterPro" id="IPR050472">
    <property type="entry name" value="Anth_synth/Amidotransfase"/>
</dbReference>
<keyword evidence="8 11" id="KW-0665">Pyrimidine biosynthesis</keyword>
<dbReference type="PANTHER" id="PTHR43418">
    <property type="entry name" value="MULTIFUNCTIONAL TRYPTOPHAN BIOSYNTHESIS PROTEIN-RELATED"/>
    <property type="match status" value="1"/>
</dbReference>
<dbReference type="InterPro" id="IPR029062">
    <property type="entry name" value="Class_I_gatase-like"/>
</dbReference>
<feature type="binding site" evidence="11">
    <location>
        <position position="221"/>
    </location>
    <ligand>
        <name>L-glutamine</name>
        <dbReference type="ChEBI" id="CHEBI:58359"/>
    </ligand>
</feature>
<dbReference type="SUPFAM" id="SSF52317">
    <property type="entry name" value="Class I glutamine amidotransferase-like"/>
    <property type="match status" value="1"/>
</dbReference>
<dbReference type="GO" id="GO:0004088">
    <property type="term" value="F:carbamoyl-phosphate synthase (glutamine-hydrolyzing) activity"/>
    <property type="evidence" value="ECO:0007669"/>
    <property type="project" value="UniProtKB-UniRule"/>
</dbReference>
<dbReference type="KEGG" id="trc:DYE49_03910"/>
<feature type="active site" evidence="11">
    <location>
        <position position="333"/>
    </location>
</feature>
<evidence type="ECO:0000313" key="14">
    <source>
        <dbReference type="Proteomes" id="UP000593591"/>
    </source>
</evidence>
<dbReference type="InterPro" id="IPR002474">
    <property type="entry name" value="CarbamoylP_synth_ssu_N"/>
</dbReference>
<evidence type="ECO:0000256" key="10">
    <source>
        <dbReference type="ARBA" id="ARBA00049285"/>
    </source>
</evidence>
<accession>A0A7M1XKE4</accession>
<dbReference type="Pfam" id="PF00988">
    <property type="entry name" value="CPSase_sm_chain"/>
    <property type="match status" value="1"/>
</dbReference>
<feature type="binding site" evidence="11">
    <location>
        <position position="293"/>
    </location>
    <ligand>
        <name>L-glutamine</name>
        <dbReference type="ChEBI" id="CHEBI:58359"/>
    </ligand>
</feature>
<evidence type="ECO:0000313" key="13">
    <source>
        <dbReference type="EMBL" id="QOS39650.1"/>
    </source>
</evidence>
<dbReference type="PANTHER" id="PTHR43418:SF7">
    <property type="entry name" value="CARBAMOYL-PHOSPHATE SYNTHASE SMALL CHAIN"/>
    <property type="match status" value="1"/>
</dbReference>
<dbReference type="CDD" id="cd01744">
    <property type="entry name" value="GATase1_CPSase"/>
    <property type="match status" value="1"/>
</dbReference>
<dbReference type="Pfam" id="PF00117">
    <property type="entry name" value="GATase"/>
    <property type="match status" value="1"/>
</dbReference>
<dbReference type="NCBIfam" id="TIGR01368">
    <property type="entry name" value="CPSaseIIsmall"/>
    <property type="match status" value="1"/>
</dbReference>
<name>A0A7M1XKE4_9SPIR</name>
<gene>
    <name evidence="11" type="primary">carA</name>
    <name evidence="13" type="ORF">DYE49_03910</name>
</gene>
<evidence type="ECO:0000256" key="8">
    <source>
        <dbReference type="ARBA" id="ARBA00022975"/>
    </source>
</evidence>
<comment type="subunit">
    <text evidence="11">Composed of two chains; the small (or glutamine) chain promotes the hydrolysis of glutamine to ammonia, which is used by the large (or ammonia) chain to synthesize carbamoyl phosphate. Tetramer of heterodimers (alpha,beta)4.</text>
</comment>
<comment type="catalytic activity">
    <reaction evidence="10 11">
        <text>L-glutamine + H2O = L-glutamate + NH4(+)</text>
        <dbReference type="Rhea" id="RHEA:15889"/>
        <dbReference type="ChEBI" id="CHEBI:15377"/>
        <dbReference type="ChEBI" id="CHEBI:28938"/>
        <dbReference type="ChEBI" id="CHEBI:29985"/>
        <dbReference type="ChEBI" id="CHEBI:58359"/>
    </reaction>
</comment>